<comment type="caution">
    <text evidence="4">The sequence shown here is derived from an EMBL/GenBank/DDBJ whole genome shotgun (WGS) entry which is preliminary data.</text>
</comment>
<reference evidence="4 5" key="1">
    <citation type="submission" date="2013-09" db="EMBL/GenBank/DDBJ databases">
        <authorList>
            <person name="Durkin A.S."/>
            <person name="Haft D.R."/>
            <person name="McCorrison J."/>
            <person name="Torralba M."/>
            <person name="Gillis M."/>
            <person name="Haft D.H."/>
            <person name="Methe B."/>
            <person name="Sutton G."/>
            <person name="Nelson K.E."/>
        </authorList>
    </citation>
    <scope>NUCLEOTIDE SEQUENCE [LARGE SCALE GENOMIC DNA]</scope>
    <source>
        <strain evidence="4 5">BV3C16-1</strain>
    </source>
</reference>
<evidence type="ECO:0000313" key="4">
    <source>
        <dbReference type="EMBL" id="ERT61919.1"/>
    </source>
</evidence>
<keyword evidence="2" id="KW-0479">Metal-binding</keyword>
<dbReference type="NCBIfam" id="TIGR00040">
    <property type="entry name" value="yfcE"/>
    <property type="match status" value="1"/>
</dbReference>
<accession>U7USP8</accession>
<protein>
    <recommendedName>
        <fullName evidence="2">Phosphoesterase</fullName>
        <ecNumber evidence="2">3.1.4.-</ecNumber>
    </recommendedName>
</protein>
<dbReference type="EMBL" id="AWXA01000007">
    <property type="protein sequence ID" value="ERT61919.1"/>
    <property type="molecule type" value="Genomic_DNA"/>
</dbReference>
<proteinExistence type="inferred from homology"/>
<dbReference type="GO" id="GO:0016787">
    <property type="term" value="F:hydrolase activity"/>
    <property type="evidence" value="ECO:0007669"/>
    <property type="project" value="UniProtKB-UniRule"/>
</dbReference>
<gene>
    <name evidence="4" type="ORF">HMPREF1250_2005</name>
</gene>
<dbReference type="Gene3D" id="3.60.21.10">
    <property type="match status" value="1"/>
</dbReference>
<evidence type="ECO:0000256" key="2">
    <source>
        <dbReference type="RuleBase" id="RU362039"/>
    </source>
</evidence>
<keyword evidence="4" id="KW-0378">Hydrolase</keyword>
<dbReference type="PANTHER" id="PTHR11124">
    <property type="entry name" value="VACUOLAR SORTING PROTEIN VPS29"/>
    <property type="match status" value="1"/>
</dbReference>
<dbReference type="RefSeq" id="WP_023052815.1">
    <property type="nucleotide sequence ID" value="NZ_AWXA01000007.1"/>
</dbReference>
<feature type="domain" description="Calcineurin-like phosphoesterase" evidence="3">
    <location>
        <begin position="5"/>
        <end position="150"/>
    </location>
</feature>
<dbReference type="InterPro" id="IPR024654">
    <property type="entry name" value="Calcineurin-like_PHP_lpxH"/>
</dbReference>
<dbReference type="InterPro" id="IPR000979">
    <property type="entry name" value="Phosphodiesterase_MJ0936/Vps29"/>
</dbReference>
<name>U7USP8_9FIRM</name>
<dbReference type="Pfam" id="PF12850">
    <property type="entry name" value="Metallophos_2"/>
    <property type="match status" value="1"/>
</dbReference>
<keyword evidence="5" id="KW-1185">Reference proteome</keyword>
<evidence type="ECO:0000256" key="1">
    <source>
        <dbReference type="ARBA" id="ARBA00008950"/>
    </source>
</evidence>
<dbReference type="InterPro" id="IPR029052">
    <property type="entry name" value="Metallo-depent_PP-like"/>
</dbReference>
<sequence>MNDIRVGLVSDSHGHFAALEKMTATVPAVDAWIHCGDYCEDADDLAVYTDRPVYVVRGNNDYLAPASVPEHGVVSFGGVPIVAVHGHQWYGAERMKGLLALGEEKKALLVVFGHTHRRFMTEQHGITLVNPGSVALPRDGCRGTFAVALCADGILKDIRFYEI</sequence>
<dbReference type="AlphaFoldDB" id="U7USP8"/>
<organism evidence="4 5">
    <name type="scientific">Megasphaera vaginalis</name>
    <name type="common">ex Srinivasan et al. 2021</name>
    <dbReference type="NCBI Taxonomy" id="1111454"/>
    <lineage>
        <taxon>Bacteria</taxon>
        <taxon>Bacillati</taxon>
        <taxon>Bacillota</taxon>
        <taxon>Negativicutes</taxon>
        <taxon>Veillonellales</taxon>
        <taxon>Veillonellaceae</taxon>
        <taxon>Megasphaera</taxon>
    </lineage>
</organism>
<dbReference type="SUPFAM" id="SSF56300">
    <property type="entry name" value="Metallo-dependent phosphatases"/>
    <property type="match status" value="1"/>
</dbReference>
<dbReference type="OrthoDB" id="9800565at2"/>
<evidence type="ECO:0000259" key="3">
    <source>
        <dbReference type="Pfam" id="PF12850"/>
    </source>
</evidence>
<dbReference type="EC" id="3.1.4.-" evidence="2"/>
<dbReference type="PATRIC" id="fig|1111454.3.peg.338"/>
<evidence type="ECO:0000313" key="5">
    <source>
        <dbReference type="Proteomes" id="UP000017090"/>
    </source>
</evidence>
<dbReference type="Proteomes" id="UP000017090">
    <property type="component" value="Unassembled WGS sequence"/>
</dbReference>
<dbReference type="STRING" id="1111454.HMPREF1250_2005"/>
<comment type="cofactor">
    <cofactor evidence="2">
        <name>a divalent metal cation</name>
        <dbReference type="ChEBI" id="CHEBI:60240"/>
    </cofactor>
</comment>
<comment type="similarity">
    <text evidence="1 2">Belongs to the metallophosphoesterase superfamily. YfcE family.</text>
</comment>
<dbReference type="GO" id="GO:0046872">
    <property type="term" value="F:metal ion binding"/>
    <property type="evidence" value="ECO:0007669"/>
    <property type="project" value="UniProtKB-KW"/>
</dbReference>
<dbReference type="eggNOG" id="COG0622">
    <property type="taxonomic scope" value="Bacteria"/>
</dbReference>